<proteinExistence type="predicted"/>
<keyword evidence="3" id="KW-1185">Reference proteome</keyword>
<name>A0ABQ5ZFU1_9HYPH</name>
<reference evidence="3" key="1">
    <citation type="journal article" date="2019" name="Int. J. Syst. Evol. Microbiol.">
        <title>The Global Catalogue of Microorganisms (GCM) 10K type strain sequencing project: providing services to taxonomists for standard genome sequencing and annotation.</title>
        <authorList>
            <consortium name="The Broad Institute Genomics Platform"/>
            <consortium name="The Broad Institute Genome Sequencing Center for Infectious Disease"/>
            <person name="Wu L."/>
            <person name="Ma J."/>
        </authorList>
    </citation>
    <scope>NUCLEOTIDE SEQUENCE [LARGE SCALE GENOMIC DNA]</scope>
    <source>
        <strain evidence="3">NBRC 102122</strain>
    </source>
</reference>
<evidence type="ECO:0000313" key="3">
    <source>
        <dbReference type="Proteomes" id="UP001156702"/>
    </source>
</evidence>
<comment type="caution">
    <text evidence="2">The sequence shown here is derived from an EMBL/GenBank/DDBJ whole genome shotgun (WGS) entry which is preliminary data.</text>
</comment>
<accession>A0ABQ5ZFU1</accession>
<dbReference type="Proteomes" id="UP001156702">
    <property type="component" value="Unassembled WGS sequence"/>
</dbReference>
<sequence>MPNIVDDMVYFLERQEDGKFHIEGEYALSDLRNTVPGFGDRITLTIDGVGTSIAEVVGRYFVRHIEEASDSEWIAWFIIVQSIEPQEADDLFDVISVRYTNFVRASPPGQPPPVYEPVAPPKLPKSKRISHKMKDPDFWTPERKEAMRKKREARLARMAKLGIPDSD</sequence>
<feature type="compositionally biased region" description="Basic and acidic residues" evidence="1">
    <location>
        <begin position="132"/>
        <end position="145"/>
    </location>
</feature>
<dbReference type="EMBL" id="BSOP01000005">
    <property type="protein sequence ID" value="GLR49743.1"/>
    <property type="molecule type" value="Genomic_DNA"/>
</dbReference>
<evidence type="ECO:0000256" key="1">
    <source>
        <dbReference type="SAM" id="MobiDB-lite"/>
    </source>
</evidence>
<protein>
    <submittedName>
        <fullName evidence="2">Uncharacterized protein</fullName>
    </submittedName>
</protein>
<feature type="region of interest" description="Disordered" evidence="1">
    <location>
        <begin position="109"/>
        <end position="145"/>
    </location>
</feature>
<gene>
    <name evidence="2" type="ORF">GCM10007923_09480</name>
</gene>
<dbReference type="RefSeq" id="WP_244765908.1">
    <property type="nucleotide sequence ID" value="NZ_BSOP01000005.1"/>
</dbReference>
<evidence type="ECO:0000313" key="2">
    <source>
        <dbReference type="EMBL" id="GLR49743.1"/>
    </source>
</evidence>
<feature type="compositionally biased region" description="Pro residues" evidence="1">
    <location>
        <begin position="109"/>
        <end position="123"/>
    </location>
</feature>
<organism evidence="2 3">
    <name type="scientific">Shinella yambaruensis</name>
    <dbReference type="NCBI Taxonomy" id="415996"/>
    <lineage>
        <taxon>Bacteria</taxon>
        <taxon>Pseudomonadati</taxon>
        <taxon>Pseudomonadota</taxon>
        <taxon>Alphaproteobacteria</taxon>
        <taxon>Hyphomicrobiales</taxon>
        <taxon>Rhizobiaceae</taxon>
        <taxon>Shinella</taxon>
    </lineage>
</organism>